<name>A0A176VKB2_MARPO</name>
<reference evidence="3" key="1">
    <citation type="submission" date="2016-03" db="EMBL/GenBank/DDBJ databases">
        <title>Mechanisms controlling the formation of the plant cell surface in tip-growing cells are functionally conserved among land plants.</title>
        <authorList>
            <person name="Honkanen S."/>
            <person name="Jones V.A."/>
            <person name="Morieri G."/>
            <person name="Champion C."/>
            <person name="Hetherington A.J."/>
            <person name="Kelly S."/>
            <person name="Saint-Marcoux D."/>
            <person name="Proust H."/>
            <person name="Prescott H."/>
            <person name="Dolan L."/>
        </authorList>
    </citation>
    <scope>NUCLEOTIDE SEQUENCE [LARGE SCALE GENOMIC DNA]</scope>
    <source>
        <tissue evidence="3">Whole gametophyte</tissue>
    </source>
</reference>
<sequence length="1414" mass="160272">MAEGPGASEIEESQTQPPSPVGWSGLLEGMMEDEVEEQELPASISDLINCHWGITAEGFAETGTIQERYGDVPPSDEPRLSSARLRREARLRLLEAIGSCQTLRRLRVNVEQFASTAEEAQALLNPLKSNPALQILSIEGQCRETTRWVMDGLCDVIRWAPQLRILNLDVALRSTNDVKVLTNALVKCSPSLEKVTLGMRMGFGVSDILLDVFTGTDSNQSISLLCVQQLSVDVDALSRSISLNESLKGVFMNADYEWFRNDWKRAGKSLSSNFTLNDFEVVLWKGLPASHFESLRGLLDAANKRADPIIKITVSGRACLASKSTCLFLVSVLRELNSVKALRLDFYDVQQSQRFELHRIFDVLTLHECKLQSLELEWCKGKGIEGGWKKLFDSLRSNSSLTHLGLKSNLDLCDESFKDVMSLLEVNVTLKTLDYSGTRWEAEGKGPLIDEALKRNAERESYIGGLKEAKLKFQKARAGRLFLCGSPYAGKTRLRRTMMRLSNKGWFGNKLDKLRQNSCTYREVELWTTSGIEVELLQDDEDMQIAIWDLAGQEIFRSLHDIIFPRTDQPFIFLFVFSPYDELKNTIKDNLEALLREELEDWLRFVASNSRIGQSLPRMMVILTHVDKVESPGIDWVLMILEELQNEYQGVVDLVLDPNIGRIYVNAHKEKHVSPLLKQILSSFKELFSKKRDLVPLLCSELTSTLARRVSSIHRDPVWSLDKFFRFCSKSVEASNQLSEEAWQSVALYLHDLGSIVLIPASDLVIVYPNWLTRTYLGELIKLGHDYQVLEEKHHATQQTVYSEAGCVDEKILEEWLVESFVSRPRDSQYPVETLKLILAKLDLCYRMDESACAIPRYFIPTILSEGGVKHGRPRAWKSVSDVQPNYFGFRLQCQDPWRTSLTSSFFTRLQITLRKKLIANSSLSADVECSRGYTTLYMDGHEIIMEESHQRTVVGSHVDILVKGSGGKSKDDTVKYVMKHIIDEIRAFCASPRGCQGVILVLGILNTKCVEMLVPCELRDERQVVTVEHLKQLLQQDLEARLEEDDLRDEDSLLKYEHVWAEVLEENIPRYSEFAKDLLLESDVEKLLSAVQCKLKEQLQNLRDVSEQLRSELSELTSGGHSLPAFDIDESGSVGASDSEPMISSRIVPSYSSEKQVHQLNQSMLDNLDTNDDKLEVLDNRLLTFQKRLQKSSLKGRLHQIVSIQQKMNSTCATFQSSLDEIVGFTSSVEQARIPKRPFFNKKDTRLLQKLTSKARFGKVVRLHFMCESKTKPHFIEDQKGMELVLEKENCEWLRRLSTISIQTVRFILKAGLQETLGLQPAFPAVDDFETQVSAMIGTAVLEKFKVADALSLTQKNEAWCSLTNLLDSKLQGNFADAFNLHRVKYSSSDDGDYGWLCDMCKKKGIMSGRLGS</sequence>
<evidence type="ECO:0008006" key="5">
    <source>
        <dbReference type="Google" id="ProtNLM"/>
    </source>
</evidence>
<feature type="region of interest" description="Disordered" evidence="2">
    <location>
        <begin position="1"/>
        <end position="25"/>
    </location>
</feature>
<dbReference type="PANTHER" id="PTHR47679">
    <property type="entry name" value="PROTEIN TORNADO 1"/>
    <property type="match status" value="1"/>
</dbReference>
<feature type="coiled-coil region" evidence="1">
    <location>
        <begin position="1089"/>
        <end position="1120"/>
    </location>
</feature>
<dbReference type="SUPFAM" id="SSF52540">
    <property type="entry name" value="P-loop containing nucleoside triphosphate hydrolases"/>
    <property type="match status" value="1"/>
</dbReference>
<protein>
    <recommendedName>
        <fullName evidence="5">C-terminal of Roc (COR) domain-containing protein</fullName>
    </recommendedName>
</protein>
<dbReference type="Pfam" id="PF08477">
    <property type="entry name" value="Roc"/>
    <property type="match status" value="1"/>
</dbReference>
<dbReference type="Gene3D" id="3.80.10.10">
    <property type="entry name" value="Ribonuclease Inhibitor"/>
    <property type="match status" value="2"/>
</dbReference>
<organism evidence="3 4">
    <name type="scientific">Marchantia polymorpha subsp. ruderalis</name>
    <dbReference type="NCBI Taxonomy" id="1480154"/>
    <lineage>
        <taxon>Eukaryota</taxon>
        <taxon>Viridiplantae</taxon>
        <taxon>Streptophyta</taxon>
        <taxon>Embryophyta</taxon>
        <taxon>Marchantiophyta</taxon>
        <taxon>Marchantiopsida</taxon>
        <taxon>Marchantiidae</taxon>
        <taxon>Marchantiales</taxon>
        <taxon>Marchantiaceae</taxon>
        <taxon>Marchantia</taxon>
    </lineage>
</organism>
<dbReference type="PANTHER" id="PTHR47679:SF1">
    <property type="entry name" value="PROTEIN TORNADO 1"/>
    <property type="match status" value="1"/>
</dbReference>
<accession>A0A176VKB2</accession>
<dbReference type="InterPro" id="IPR032675">
    <property type="entry name" value="LRR_dom_sf"/>
</dbReference>
<keyword evidence="1" id="KW-0175">Coiled coil</keyword>
<keyword evidence="4" id="KW-1185">Reference proteome</keyword>
<gene>
    <name evidence="3" type="ORF">AXG93_267s1190</name>
</gene>
<dbReference type="EMBL" id="LVLJ01003556">
    <property type="protein sequence ID" value="OAE20987.1"/>
    <property type="molecule type" value="Genomic_DNA"/>
</dbReference>
<comment type="caution">
    <text evidence="3">The sequence shown here is derived from an EMBL/GenBank/DDBJ whole genome shotgun (WGS) entry which is preliminary data.</text>
</comment>
<evidence type="ECO:0000313" key="4">
    <source>
        <dbReference type="Proteomes" id="UP000077202"/>
    </source>
</evidence>
<dbReference type="Proteomes" id="UP000077202">
    <property type="component" value="Unassembled WGS sequence"/>
</dbReference>
<dbReference type="Gene3D" id="3.40.50.300">
    <property type="entry name" value="P-loop containing nucleotide triphosphate hydrolases"/>
    <property type="match status" value="1"/>
</dbReference>
<dbReference type="SUPFAM" id="SSF52047">
    <property type="entry name" value="RNI-like"/>
    <property type="match status" value="1"/>
</dbReference>
<evidence type="ECO:0000256" key="2">
    <source>
        <dbReference type="SAM" id="MobiDB-lite"/>
    </source>
</evidence>
<dbReference type="InterPro" id="IPR027417">
    <property type="entry name" value="P-loop_NTPase"/>
</dbReference>
<proteinExistence type="predicted"/>
<evidence type="ECO:0000256" key="1">
    <source>
        <dbReference type="SAM" id="Coils"/>
    </source>
</evidence>
<evidence type="ECO:0000313" key="3">
    <source>
        <dbReference type="EMBL" id="OAE20987.1"/>
    </source>
</evidence>